<dbReference type="GO" id="GO:0005634">
    <property type="term" value="C:nucleus"/>
    <property type="evidence" value="ECO:0007669"/>
    <property type="project" value="UniProtKB-SubCell"/>
</dbReference>
<dbReference type="AlphaFoldDB" id="A0A4U6XTP3"/>
<feature type="compositionally biased region" description="Basic and acidic residues" evidence="10">
    <location>
        <begin position="115"/>
        <end position="132"/>
    </location>
</feature>
<proteinExistence type="inferred from homology"/>
<dbReference type="PANTHER" id="PTHR23341">
    <property type="entry name" value="HIGH MOBILITY GROUP PROTEINS HMG-A AND C"/>
    <property type="match status" value="1"/>
</dbReference>
<name>A0A4U6XTP3_9PEZI</name>
<dbReference type="Proteomes" id="UP000310108">
    <property type="component" value="Unassembled WGS sequence"/>
</dbReference>
<keyword evidence="9" id="KW-0539">Nucleus</keyword>
<protein>
    <recommendedName>
        <fullName evidence="13">AT hook domain-containing protein</fullName>
    </recommendedName>
</protein>
<comment type="subcellular location">
    <subcellularLocation>
        <location evidence="1">Nucleus</location>
    </subcellularLocation>
</comment>
<evidence type="ECO:0008006" key="13">
    <source>
        <dbReference type="Google" id="ProtNLM"/>
    </source>
</evidence>
<dbReference type="PANTHER" id="PTHR23341:SF2">
    <property type="entry name" value="HIGH MOBILITY GROUP PROTEIN HMG-12"/>
    <property type="match status" value="1"/>
</dbReference>
<dbReference type="PRINTS" id="PR00929">
    <property type="entry name" value="ATHOOK"/>
</dbReference>
<evidence type="ECO:0000256" key="9">
    <source>
        <dbReference type="ARBA" id="ARBA00023242"/>
    </source>
</evidence>
<keyword evidence="6" id="KW-0805">Transcription regulation</keyword>
<keyword evidence="4" id="KW-0677">Repeat</keyword>
<evidence type="ECO:0000256" key="3">
    <source>
        <dbReference type="ARBA" id="ARBA00022553"/>
    </source>
</evidence>
<evidence type="ECO:0000256" key="7">
    <source>
        <dbReference type="ARBA" id="ARBA00023125"/>
    </source>
</evidence>
<dbReference type="GO" id="GO:0000785">
    <property type="term" value="C:chromatin"/>
    <property type="evidence" value="ECO:0007669"/>
    <property type="project" value="InterPro"/>
</dbReference>
<evidence type="ECO:0000256" key="6">
    <source>
        <dbReference type="ARBA" id="ARBA00023015"/>
    </source>
</evidence>
<evidence type="ECO:0000256" key="1">
    <source>
        <dbReference type="ARBA" id="ARBA00004123"/>
    </source>
</evidence>
<dbReference type="GO" id="GO:0003712">
    <property type="term" value="F:transcription coregulator activity"/>
    <property type="evidence" value="ECO:0007669"/>
    <property type="project" value="TreeGrafter"/>
</dbReference>
<dbReference type="SMART" id="SM00384">
    <property type="entry name" value="AT_hook"/>
    <property type="match status" value="4"/>
</dbReference>
<keyword evidence="12" id="KW-1185">Reference proteome</keyword>
<organism evidence="11 12">
    <name type="scientific">Colletotrichum tanaceti</name>
    <dbReference type="NCBI Taxonomy" id="1306861"/>
    <lineage>
        <taxon>Eukaryota</taxon>
        <taxon>Fungi</taxon>
        <taxon>Dikarya</taxon>
        <taxon>Ascomycota</taxon>
        <taxon>Pezizomycotina</taxon>
        <taxon>Sordariomycetes</taxon>
        <taxon>Hypocreomycetidae</taxon>
        <taxon>Glomerellales</taxon>
        <taxon>Glomerellaceae</taxon>
        <taxon>Colletotrichum</taxon>
        <taxon>Colletotrichum destructivum species complex</taxon>
    </lineage>
</organism>
<evidence type="ECO:0000256" key="8">
    <source>
        <dbReference type="ARBA" id="ARBA00023163"/>
    </source>
</evidence>
<accession>A0A4U6XTP3</accession>
<gene>
    <name evidence="11" type="ORF">CTA1_1937</name>
</gene>
<feature type="compositionally biased region" description="Low complexity" evidence="10">
    <location>
        <begin position="135"/>
        <end position="144"/>
    </location>
</feature>
<dbReference type="GO" id="GO:0003677">
    <property type="term" value="F:DNA binding"/>
    <property type="evidence" value="ECO:0007669"/>
    <property type="project" value="UniProtKB-KW"/>
</dbReference>
<keyword evidence="7" id="KW-0238">DNA-binding</keyword>
<keyword evidence="5" id="KW-0007">Acetylation</keyword>
<keyword evidence="3" id="KW-0597">Phosphoprotein</keyword>
<evidence type="ECO:0000256" key="10">
    <source>
        <dbReference type="SAM" id="MobiDB-lite"/>
    </source>
</evidence>
<dbReference type="InterPro" id="IPR000116">
    <property type="entry name" value="HMGA"/>
</dbReference>
<reference evidence="11 12" key="1">
    <citation type="journal article" date="2019" name="PLoS ONE">
        <title>Comparative genome analysis indicates high evolutionary potential of pathogenicity genes in Colletotrichum tanaceti.</title>
        <authorList>
            <person name="Lelwala R.V."/>
            <person name="Korhonen P.K."/>
            <person name="Young N.D."/>
            <person name="Scott J.B."/>
            <person name="Ades P.A."/>
            <person name="Gasser R.B."/>
            <person name="Taylor P.W.J."/>
        </authorList>
    </citation>
    <scope>NUCLEOTIDE SEQUENCE [LARGE SCALE GENOMIC DNA]</scope>
    <source>
        <strain evidence="11">BRIP57314</strain>
    </source>
</reference>
<feature type="compositionally biased region" description="Low complexity" evidence="10">
    <location>
        <begin position="72"/>
        <end position="95"/>
    </location>
</feature>
<sequence>MAPTIPEEAPKKRGRGRPPKAEGPKKAVYVPTGRPRGRPKGSGVVKKPATGKPATGTGRGRGRPKKSDIADATTTPTAETATPKKSTPAKSATSTGRPRGRPRKSDASIAAPTPKKAESAQKAKERKSDVSIKESFCSDSSSGSDNEEQARKNVSKPPSDAADSAEEVRRWFPSKMIRGLIG</sequence>
<feature type="region of interest" description="Disordered" evidence="10">
    <location>
        <begin position="1"/>
        <end position="169"/>
    </location>
</feature>
<evidence type="ECO:0000256" key="5">
    <source>
        <dbReference type="ARBA" id="ARBA00022990"/>
    </source>
</evidence>
<dbReference type="EMBL" id="PJEX01000012">
    <property type="protein sequence ID" value="TKW59241.1"/>
    <property type="molecule type" value="Genomic_DNA"/>
</dbReference>
<evidence type="ECO:0000313" key="12">
    <source>
        <dbReference type="Proteomes" id="UP000310108"/>
    </source>
</evidence>
<feature type="compositionally biased region" description="Low complexity" evidence="10">
    <location>
        <begin position="46"/>
        <end position="56"/>
    </location>
</feature>
<evidence type="ECO:0000313" key="11">
    <source>
        <dbReference type="EMBL" id="TKW59241.1"/>
    </source>
</evidence>
<comment type="similarity">
    <text evidence="2">Belongs to the HMGA family.</text>
</comment>
<dbReference type="STRING" id="1306861.A0A4U6XTP3"/>
<evidence type="ECO:0000256" key="4">
    <source>
        <dbReference type="ARBA" id="ARBA00022737"/>
    </source>
</evidence>
<dbReference type="GO" id="GO:0006355">
    <property type="term" value="P:regulation of DNA-templated transcription"/>
    <property type="evidence" value="ECO:0007669"/>
    <property type="project" value="InterPro"/>
</dbReference>
<keyword evidence="8" id="KW-0804">Transcription</keyword>
<dbReference type="GO" id="GO:0010557">
    <property type="term" value="P:positive regulation of macromolecule biosynthetic process"/>
    <property type="evidence" value="ECO:0007669"/>
    <property type="project" value="UniProtKB-ARBA"/>
</dbReference>
<evidence type="ECO:0000256" key="2">
    <source>
        <dbReference type="ARBA" id="ARBA00010812"/>
    </source>
</evidence>
<dbReference type="PRINTS" id="PR00930">
    <property type="entry name" value="HIGHMOBLTYIY"/>
</dbReference>
<dbReference type="InterPro" id="IPR017956">
    <property type="entry name" value="AT_hook_DNA-bd_motif"/>
</dbReference>
<comment type="caution">
    <text evidence="11">The sequence shown here is derived from an EMBL/GenBank/DDBJ whole genome shotgun (WGS) entry which is preliminary data.</text>
</comment>